<dbReference type="InterPro" id="IPR006179">
    <property type="entry name" value="5_nucleotidase/apyrase"/>
</dbReference>
<evidence type="ECO:0000256" key="6">
    <source>
        <dbReference type="RuleBase" id="RU362119"/>
    </source>
</evidence>
<keyword evidence="3" id="KW-0964">Secreted</keyword>
<accession>A0A2T0LHM4</accession>
<protein>
    <submittedName>
        <fullName evidence="9">5'-nucleotidase</fullName>
    </submittedName>
</protein>
<proteinExistence type="inferred from homology"/>
<dbReference type="InterPro" id="IPR008334">
    <property type="entry name" value="5'-Nucleotdase_C"/>
</dbReference>
<feature type="domain" description="5'-Nucleotidase C-terminal" evidence="8">
    <location>
        <begin position="352"/>
        <end position="502"/>
    </location>
</feature>
<dbReference type="FunFam" id="3.60.21.10:FF:000052">
    <property type="entry name" value="Endonuclease YhcR"/>
    <property type="match status" value="1"/>
</dbReference>
<dbReference type="SUPFAM" id="SSF55816">
    <property type="entry name" value="5'-nucleotidase (syn. UDP-sugar hydrolase), C-terminal domain"/>
    <property type="match status" value="1"/>
</dbReference>
<name>A0A2T0LHM4_9BACL</name>
<dbReference type="Pfam" id="PF00149">
    <property type="entry name" value="Metallophos"/>
    <property type="match status" value="1"/>
</dbReference>
<dbReference type="PRINTS" id="PR01607">
    <property type="entry name" value="APYRASEFAMLY"/>
</dbReference>
<keyword evidence="6" id="KW-0547">Nucleotide-binding</keyword>
<dbReference type="GO" id="GO:0009166">
    <property type="term" value="P:nucleotide catabolic process"/>
    <property type="evidence" value="ECO:0007669"/>
    <property type="project" value="InterPro"/>
</dbReference>
<evidence type="ECO:0000313" key="9">
    <source>
        <dbReference type="EMBL" id="PRX41825.1"/>
    </source>
</evidence>
<comment type="caution">
    <text evidence="9">The sequence shown here is derived from an EMBL/GenBank/DDBJ whole genome shotgun (WGS) entry which is preliminary data.</text>
</comment>
<comment type="subcellular location">
    <subcellularLocation>
        <location evidence="1">Secreted</location>
        <location evidence="1">Cell wall</location>
        <topology evidence="1">Peptidoglycan-anchor</topology>
    </subcellularLocation>
</comment>
<evidence type="ECO:0000256" key="5">
    <source>
        <dbReference type="ARBA" id="ARBA00023088"/>
    </source>
</evidence>
<dbReference type="Pfam" id="PF02872">
    <property type="entry name" value="5_nucleotid_C"/>
    <property type="match status" value="1"/>
</dbReference>
<reference evidence="9 10" key="1">
    <citation type="submission" date="2018-03" db="EMBL/GenBank/DDBJ databases">
        <title>Genomic Encyclopedia of Archaeal and Bacterial Type Strains, Phase II (KMG-II): from individual species to whole genera.</title>
        <authorList>
            <person name="Goeker M."/>
        </authorList>
    </citation>
    <scope>NUCLEOTIDE SEQUENCE [LARGE SCALE GENOMIC DNA]</scope>
    <source>
        <strain evidence="9 10">DSM 44946</strain>
    </source>
</reference>
<evidence type="ECO:0000259" key="8">
    <source>
        <dbReference type="Pfam" id="PF02872"/>
    </source>
</evidence>
<evidence type="ECO:0000256" key="2">
    <source>
        <dbReference type="ARBA" id="ARBA00022512"/>
    </source>
</evidence>
<dbReference type="RefSeq" id="WP_106344213.1">
    <property type="nucleotide sequence ID" value="NZ_PVNE01000004.1"/>
</dbReference>
<dbReference type="InterPro" id="IPR029052">
    <property type="entry name" value="Metallo-depent_PP-like"/>
</dbReference>
<dbReference type="Proteomes" id="UP000237797">
    <property type="component" value="Unassembled WGS sequence"/>
</dbReference>
<keyword evidence="10" id="KW-1185">Reference proteome</keyword>
<keyword evidence="4 6" id="KW-0732">Signal</keyword>
<dbReference type="PANTHER" id="PTHR11575">
    <property type="entry name" value="5'-NUCLEOTIDASE-RELATED"/>
    <property type="match status" value="1"/>
</dbReference>
<dbReference type="GO" id="GO:0008253">
    <property type="term" value="F:5'-nucleotidase activity"/>
    <property type="evidence" value="ECO:0007669"/>
    <property type="project" value="TreeGrafter"/>
</dbReference>
<feature type="domain" description="Calcineurin-like phosphoesterase" evidence="7">
    <location>
        <begin position="49"/>
        <end position="279"/>
    </location>
</feature>
<evidence type="ECO:0000256" key="3">
    <source>
        <dbReference type="ARBA" id="ARBA00022525"/>
    </source>
</evidence>
<dbReference type="FunFam" id="3.90.780.10:FF:000004">
    <property type="entry name" value="UDP-sugar hydrolase, putative"/>
    <property type="match status" value="1"/>
</dbReference>
<dbReference type="AlphaFoldDB" id="A0A2T0LHM4"/>
<dbReference type="EMBL" id="PVNE01000004">
    <property type="protein sequence ID" value="PRX41825.1"/>
    <property type="molecule type" value="Genomic_DNA"/>
</dbReference>
<dbReference type="InterPro" id="IPR036907">
    <property type="entry name" value="5'-Nucleotdase_C_sf"/>
</dbReference>
<dbReference type="Gene3D" id="3.90.780.10">
    <property type="entry name" value="5'-Nucleotidase, C-terminal domain"/>
    <property type="match status" value="1"/>
</dbReference>
<keyword evidence="6" id="KW-0378">Hydrolase</keyword>
<dbReference type="GO" id="GO:0008768">
    <property type="term" value="F:UDP-sugar diphosphatase activity"/>
    <property type="evidence" value="ECO:0007669"/>
    <property type="project" value="TreeGrafter"/>
</dbReference>
<evidence type="ECO:0000313" key="10">
    <source>
        <dbReference type="Proteomes" id="UP000237797"/>
    </source>
</evidence>
<evidence type="ECO:0000256" key="1">
    <source>
        <dbReference type="ARBA" id="ARBA00004168"/>
    </source>
</evidence>
<dbReference type="GO" id="GO:0030288">
    <property type="term" value="C:outer membrane-bounded periplasmic space"/>
    <property type="evidence" value="ECO:0007669"/>
    <property type="project" value="TreeGrafter"/>
</dbReference>
<feature type="chain" id="PRO_5015371721" evidence="6">
    <location>
        <begin position="30"/>
        <end position="539"/>
    </location>
</feature>
<organism evidence="9 10">
    <name type="scientific">Planifilum fimeticola</name>
    <dbReference type="NCBI Taxonomy" id="201975"/>
    <lineage>
        <taxon>Bacteria</taxon>
        <taxon>Bacillati</taxon>
        <taxon>Bacillota</taxon>
        <taxon>Bacilli</taxon>
        <taxon>Bacillales</taxon>
        <taxon>Thermoactinomycetaceae</taxon>
        <taxon>Planifilum</taxon>
    </lineage>
</organism>
<dbReference type="PANTHER" id="PTHR11575:SF24">
    <property type="entry name" value="5'-NUCLEOTIDASE"/>
    <property type="match status" value="1"/>
</dbReference>
<dbReference type="GO" id="GO:0000166">
    <property type="term" value="F:nucleotide binding"/>
    <property type="evidence" value="ECO:0007669"/>
    <property type="project" value="UniProtKB-KW"/>
</dbReference>
<dbReference type="Gene3D" id="3.60.21.10">
    <property type="match status" value="1"/>
</dbReference>
<feature type="signal peptide" evidence="6">
    <location>
        <begin position="1"/>
        <end position="29"/>
    </location>
</feature>
<gene>
    <name evidence="9" type="ORF">CLV97_10465</name>
</gene>
<sequence>MGKRSLFRTSLSLLIAALLFIGSVGPVWAGGGDAAVDQSRNKRLIDVQILGINDFHGQLNVTQWVDGKPAGRADYLAAHLKRRSEKNKNTLIVQAGDMVGASPPISALLQDEPTIEFLNRIGVDVGTVGNHEFDEGVEEMLRLINGGFHPNTGYFPGAKFPYVVANVLDKKTGKPVLPPYVVKRVKGVPIGFVGVVLTDTPSIVNPGGVKSVRFVDETAAINQAVKELKKKGVRAIVVLAHVPGTSNLDGSAATGEIVDVAKSVDDEVDVIFAAHSHQYMNAVVDDKLLVQAYSYGTAYAAVDLAIDPITKDITRKRAEIVTVWQEGIKPDPKIRRMIEYYEEKTAPMVNKVVGTAAKTIRRAQNESGESELGNLIADAQRTSMQTDFAFMNPGGIRADIEQGEVTWGELFAVQPFGNNLVKMTLTGEQIRRLLNQQWQQANNHFLQISGLRYTWDDTRPVGDKVVDIFLPDGSRIDPDAAYTVTANSFLAEGGDNFTVFTEGTDREVGPVDLDALVEYVKQLPQPFSASIEGRIEKIQ</sequence>
<evidence type="ECO:0000256" key="4">
    <source>
        <dbReference type="ARBA" id="ARBA00022729"/>
    </source>
</evidence>
<keyword evidence="5" id="KW-0572">Peptidoglycan-anchor</keyword>
<dbReference type="InterPro" id="IPR004843">
    <property type="entry name" value="Calcineurin-like_PHP"/>
</dbReference>
<keyword evidence="2" id="KW-0134">Cell wall</keyword>
<dbReference type="SUPFAM" id="SSF56300">
    <property type="entry name" value="Metallo-dependent phosphatases"/>
    <property type="match status" value="1"/>
</dbReference>
<dbReference type="OrthoDB" id="9775118at2"/>
<evidence type="ECO:0000259" key="7">
    <source>
        <dbReference type="Pfam" id="PF00149"/>
    </source>
</evidence>
<comment type="similarity">
    <text evidence="6">Belongs to the 5'-nucleotidase family.</text>
</comment>